<evidence type="ECO:0000256" key="16">
    <source>
        <dbReference type="RuleBase" id="RU003945"/>
    </source>
</evidence>
<evidence type="ECO:0000256" key="11">
    <source>
        <dbReference type="ARBA" id="ARBA00025034"/>
    </source>
</evidence>
<dbReference type="AlphaFoldDB" id="A0AB36CP40"/>
<evidence type="ECO:0000256" key="9">
    <source>
        <dbReference type="ARBA" id="ARBA00023136"/>
    </source>
</evidence>
<protein>
    <recommendedName>
        <fullName evidence="3">Membrane protein insertase YidC</fullName>
    </recommendedName>
    <alternativeName>
        <fullName evidence="15">Foldase YidC</fullName>
    </alternativeName>
    <alternativeName>
        <fullName evidence="14">Membrane integrase YidC</fullName>
    </alternativeName>
    <alternativeName>
        <fullName evidence="13">Membrane protein YidC</fullName>
    </alternativeName>
</protein>
<comment type="caution">
    <text evidence="20">The sequence shown here is derived from an EMBL/GenBank/DDBJ whole genome shotgun (WGS) entry which is preliminary data.</text>
</comment>
<evidence type="ECO:0000256" key="1">
    <source>
        <dbReference type="ARBA" id="ARBA00004651"/>
    </source>
</evidence>
<dbReference type="NCBIfam" id="NF002899">
    <property type="entry name" value="PRK03449.1"/>
    <property type="match status" value="1"/>
</dbReference>
<keyword evidence="7" id="KW-0653">Protein transport</keyword>
<comment type="similarity">
    <text evidence="2">Belongs to the OXA1/ALB3/YidC family. Type 1 subfamily.</text>
</comment>
<dbReference type="CDD" id="cd20070">
    <property type="entry name" value="5TM_YidC_Alb3"/>
    <property type="match status" value="1"/>
</dbReference>
<feature type="transmembrane region" description="Helical" evidence="18">
    <location>
        <begin position="187"/>
        <end position="208"/>
    </location>
</feature>
<feature type="domain" description="Membrane insertase YidC/Oxa/ALB C-terminal" evidence="19">
    <location>
        <begin position="32"/>
        <end position="284"/>
    </location>
</feature>
<dbReference type="GO" id="GO:0051205">
    <property type="term" value="P:protein insertion into membrane"/>
    <property type="evidence" value="ECO:0007669"/>
    <property type="project" value="TreeGrafter"/>
</dbReference>
<feature type="transmembrane region" description="Helical" evidence="18">
    <location>
        <begin position="30"/>
        <end position="52"/>
    </location>
</feature>
<dbReference type="GO" id="GO:0032977">
    <property type="term" value="F:membrane insertase activity"/>
    <property type="evidence" value="ECO:0007669"/>
    <property type="project" value="InterPro"/>
</dbReference>
<evidence type="ECO:0000256" key="15">
    <source>
        <dbReference type="ARBA" id="ARBA00033342"/>
    </source>
</evidence>
<comment type="subcellular location">
    <subcellularLocation>
        <location evidence="1">Cell membrane</location>
        <topology evidence="1">Multi-pass membrane protein</topology>
    </subcellularLocation>
    <subcellularLocation>
        <location evidence="16">Membrane</location>
        <topology evidence="16">Multi-pass membrane protein</topology>
    </subcellularLocation>
</comment>
<evidence type="ECO:0000256" key="6">
    <source>
        <dbReference type="ARBA" id="ARBA00022692"/>
    </source>
</evidence>
<keyword evidence="4" id="KW-0813">Transport</keyword>
<dbReference type="Pfam" id="PF02096">
    <property type="entry name" value="60KD_IMP"/>
    <property type="match status" value="1"/>
</dbReference>
<evidence type="ECO:0000313" key="20">
    <source>
        <dbReference type="EMBL" id="NME90151.1"/>
    </source>
</evidence>
<organism evidence="20 21">
    <name type="scientific">Corynebacterium stationis</name>
    <dbReference type="NCBI Taxonomy" id="1705"/>
    <lineage>
        <taxon>Bacteria</taxon>
        <taxon>Bacillati</taxon>
        <taxon>Actinomycetota</taxon>
        <taxon>Actinomycetes</taxon>
        <taxon>Mycobacteriales</taxon>
        <taxon>Corynebacteriaceae</taxon>
        <taxon>Corynebacterium</taxon>
    </lineage>
</organism>
<evidence type="ECO:0000256" key="10">
    <source>
        <dbReference type="ARBA" id="ARBA00023186"/>
    </source>
</evidence>
<dbReference type="EMBL" id="JABAFZ010000009">
    <property type="protein sequence ID" value="NME90151.1"/>
    <property type="molecule type" value="Genomic_DNA"/>
</dbReference>
<feature type="compositionally biased region" description="Basic residues" evidence="17">
    <location>
        <begin position="310"/>
        <end position="327"/>
    </location>
</feature>
<dbReference type="NCBIfam" id="TIGR03592">
    <property type="entry name" value="yidC_oxa1_cterm"/>
    <property type="match status" value="1"/>
</dbReference>
<feature type="transmembrane region" description="Helical" evidence="18">
    <location>
        <begin position="98"/>
        <end position="118"/>
    </location>
</feature>
<evidence type="ECO:0000256" key="5">
    <source>
        <dbReference type="ARBA" id="ARBA00022475"/>
    </source>
</evidence>
<dbReference type="InterPro" id="IPR001708">
    <property type="entry name" value="YidC/ALB3/OXA1/COX18"/>
</dbReference>
<feature type="transmembrane region" description="Helical" evidence="18">
    <location>
        <begin position="5"/>
        <end position="24"/>
    </location>
</feature>
<sequence length="327" mass="37319">MLNFIYWPISFVLYCWHWLLSLVLDPAAGITWILAIVLLTWTLKAIMVKPTLTSLRSQRKMQELQPRLQEVRSKYANDKTKQAEEMQKVYKDAKVRPMAGCLPMLAQVPMFIGLFHVLRSFDRTVSVAGGIGHPAGEPMSLEMNRSIGNYFFNPEQVQSYLDAELFGVPLVANLRLNSPILQDVTTLQAAIIIVPLIIIIAVLTHLNARMSLDRQEARRASGKTQAPQGQNAEMMQQQMAMMGKMMLWVMPGMLVISGFIWPIGLLFYMLSNTVWTFVQTRMVNNHMDREEEAEEQAKIELKRTTAPKPGARKRDTRTKKQRKQGNN</sequence>
<comment type="subunit">
    <text evidence="12">Interacts with the Sec translocase complex via SecD. Specifically interacts with transmembrane segments of nascent integral membrane proteins during membrane integration.</text>
</comment>
<evidence type="ECO:0000256" key="3">
    <source>
        <dbReference type="ARBA" id="ARBA00015325"/>
    </source>
</evidence>
<comment type="function">
    <text evidence="11">Required for the insertion and/or proper folding and/or complex formation of integral membrane proteins into the membrane. Involved in integration of membrane proteins that insert both dependently and independently of the Sec translocase complex, as well as at least some lipoproteins. Aids folding of multispanning membrane proteins.</text>
</comment>
<feature type="transmembrane region" description="Helical" evidence="18">
    <location>
        <begin position="245"/>
        <end position="270"/>
    </location>
</feature>
<keyword evidence="10" id="KW-0143">Chaperone</keyword>
<reference evidence="20 21" key="1">
    <citation type="submission" date="2020-04" db="EMBL/GenBank/DDBJ databases">
        <authorList>
            <person name="Hitch T.C.A."/>
            <person name="Wylensek D."/>
            <person name="Clavel T."/>
        </authorList>
    </citation>
    <scope>NUCLEOTIDE SEQUENCE [LARGE SCALE GENOMIC DNA]</scope>
    <source>
        <strain evidence="20 21">BL-383-APC-3D</strain>
    </source>
</reference>
<evidence type="ECO:0000313" key="21">
    <source>
        <dbReference type="Proteomes" id="UP000544551"/>
    </source>
</evidence>
<dbReference type="PANTHER" id="PTHR12428:SF65">
    <property type="entry name" value="CYTOCHROME C OXIDASE ASSEMBLY PROTEIN COX18, MITOCHONDRIAL"/>
    <property type="match status" value="1"/>
</dbReference>
<evidence type="ECO:0000256" key="12">
    <source>
        <dbReference type="ARBA" id="ARBA00026028"/>
    </source>
</evidence>
<evidence type="ECO:0000259" key="19">
    <source>
        <dbReference type="Pfam" id="PF02096"/>
    </source>
</evidence>
<dbReference type="GO" id="GO:0005886">
    <property type="term" value="C:plasma membrane"/>
    <property type="evidence" value="ECO:0007669"/>
    <property type="project" value="UniProtKB-SubCell"/>
</dbReference>
<dbReference type="RefSeq" id="WP_168970282.1">
    <property type="nucleotide sequence ID" value="NZ_CAPKTW010000006.1"/>
</dbReference>
<keyword evidence="6 16" id="KW-0812">Transmembrane</keyword>
<gene>
    <name evidence="20" type="primary">yidC</name>
    <name evidence="20" type="ORF">HF853_10790</name>
</gene>
<dbReference type="GO" id="GO:0015031">
    <property type="term" value="P:protein transport"/>
    <property type="evidence" value="ECO:0007669"/>
    <property type="project" value="UniProtKB-KW"/>
</dbReference>
<accession>A0AB36CP40</accession>
<feature type="region of interest" description="Disordered" evidence="17">
    <location>
        <begin position="289"/>
        <end position="327"/>
    </location>
</feature>
<keyword evidence="8 18" id="KW-1133">Transmembrane helix</keyword>
<evidence type="ECO:0000256" key="2">
    <source>
        <dbReference type="ARBA" id="ARBA00010527"/>
    </source>
</evidence>
<keyword evidence="5" id="KW-1003">Cell membrane</keyword>
<dbReference type="Proteomes" id="UP000544551">
    <property type="component" value="Unassembled WGS sequence"/>
</dbReference>
<evidence type="ECO:0000256" key="8">
    <source>
        <dbReference type="ARBA" id="ARBA00022989"/>
    </source>
</evidence>
<evidence type="ECO:0000256" key="4">
    <source>
        <dbReference type="ARBA" id="ARBA00022448"/>
    </source>
</evidence>
<dbReference type="InterPro" id="IPR047196">
    <property type="entry name" value="YidC_ALB_C"/>
</dbReference>
<evidence type="ECO:0000256" key="13">
    <source>
        <dbReference type="ARBA" id="ARBA00031538"/>
    </source>
</evidence>
<evidence type="ECO:0000256" key="14">
    <source>
        <dbReference type="ARBA" id="ARBA00033245"/>
    </source>
</evidence>
<proteinExistence type="inferred from homology"/>
<evidence type="ECO:0000256" key="7">
    <source>
        <dbReference type="ARBA" id="ARBA00022927"/>
    </source>
</evidence>
<evidence type="ECO:0000256" key="18">
    <source>
        <dbReference type="SAM" id="Phobius"/>
    </source>
</evidence>
<name>A0AB36CP40_9CORY</name>
<keyword evidence="9 18" id="KW-0472">Membrane</keyword>
<dbReference type="PANTHER" id="PTHR12428">
    <property type="entry name" value="OXA1"/>
    <property type="match status" value="1"/>
</dbReference>
<evidence type="ECO:0000256" key="17">
    <source>
        <dbReference type="SAM" id="MobiDB-lite"/>
    </source>
</evidence>
<dbReference type="InterPro" id="IPR028055">
    <property type="entry name" value="YidC/Oxa/ALB_C"/>
</dbReference>